<dbReference type="Pfam" id="PF05191">
    <property type="entry name" value="ADK_lid"/>
    <property type="match status" value="1"/>
</dbReference>
<evidence type="ECO:0000313" key="9">
    <source>
        <dbReference type="EMBL" id="AHB99396.1"/>
    </source>
</evidence>
<proteinExistence type="inferred from homology"/>
<name>A0A0F6CJX4_MYCGL</name>
<dbReference type="InterPro" id="IPR027417">
    <property type="entry name" value="P-loop_NTPase"/>
</dbReference>
<evidence type="ECO:0000259" key="8">
    <source>
        <dbReference type="Pfam" id="PF05191"/>
    </source>
</evidence>
<feature type="binding site" evidence="5">
    <location>
        <position position="131"/>
    </location>
    <ligand>
        <name>Zn(2+)</name>
        <dbReference type="ChEBI" id="CHEBI:29105"/>
        <note>structural</note>
    </ligand>
</feature>
<dbReference type="InterPro" id="IPR000850">
    <property type="entry name" value="Adenylat/UMP-CMP_kin"/>
</dbReference>
<dbReference type="Gene3D" id="3.40.50.300">
    <property type="entry name" value="P-loop containing nucleotide triphosphate hydrolases"/>
    <property type="match status" value="1"/>
</dbReference>
<feature type="domain" description="Adenylate kinase active site lid" evidence="8">
    <location>
        <begin position="125"/>
        <end position="162"/>
    </location>
</feature>
<organism evidence="9 10">
    <name type="scientific">Mycoplasmoides gallisepticum S6</name>
    <dbReference type="NCBI Taxonomy" id="1006581"/>
    <lineage>
        <taxon>Bacteria</taxon>
        <taxon>Bacillati</taxon>
        <taxon>Mycoplasmatota</taxon>
        <taxon>Mycoplasmoidales</taxon>
        <taxon>Mycoplasmoidaceae</taxon>
        <taxon>Mycoplasmoides</taxon>
    </lineage>
</organism>
<comment type="subunit">
    <text evidence="5 7">Monomer.</text>
</comment>
<dbReference type="PANTHER" id="PTHR23359">
    <property type="entry name" value="NUCLEOTIDE KINASE"/>
    <property type="match status" value="1"/>
</dbReference>
<keyword evidence="5" id="KW-0862">Zinc</keyword>
<feature type="binding site" evidence="5">
    <location>
        <position position="160"/>
    </location>
    <ligand>
        <name>AMP</name>
        <dbReference type="ChEBI" id="CHEBI:456215"/>
    </ligand>
</feature>
<feature type="binding site" evidence="5">
    <location>
        <position position="153"/>
    </location>
    <ligand>
        <name>Zn(2+)</name>
        <dbReference type="ChEBI" id="CHEBI:29105"/>
        <note>structural</note>
    </ligand>
</feature>
<dbReference type="GO" id="GO:0004017">
    <property type="term" value="F:AMP kinase activity"/>
    <property type="evidence" value="ECO:0007669"/>
    <property type="project" value="UniProtKB-UniRule"/>
</dbReference>
<dbReference type="EC" id="2.7.4.3" evidence="5 7"/>
<feature type="binding site" evidence="5">
    <location>
        <begin position="11"/>
        <end position="16"/>
    </location>
    <ligand>
        <name>ATP</name>
        <dbReference type="ChEBI" id="CHEBI:30616"/>
    </ligand>
</feature>
<keyword evidence="1 5" id="KW-0808">Transferase</keyword>
<dbReference type="RefSeq" id="WP_011883720.1">
    <property type="nucleotide sequence ID" value="NC_023030.2"/>
</dbReference>
<dbReference type="HAMAP" id="MF_00235">
    <property type="entry name" value="Adenylate_kinase_Adk"/>
    <property type="match status" value="1"/>
</dbReference>
<dbReference type="InterPro" id="IPR033690">
    <property type="entry name" value="Adenylat_kinase_CS"/>
</dbReference>
<dbReference type="Pfam" id="PF00406">
    <property type="entry name" value="ADK"/>
    <property type="match status" value="1"/>
</dbReference>
<feature type="binding site" evidence="5">
    <location>
        <position position="94"/>
    </location>
    <ligand>
        <name>AMP</name>
        <dbReference type="ChEBI" id="CHEBI:456215"/>
    </ligand>
</feature>
<keyword evidence="5 7" id="KW-0067">ATP-binding</keyword>
<comment type="pathway">
    <text evidence="5">Purine metabolism; AMP biosynthesis via salvage pathway; AMP from ADP: step 1/1.</text>
</comment>
<keyword evidence="5" id="KW-0479">Metal-binding</keyword>
<dbReference type="HOGENOM" id="CLU_032354_1_2_14"/>
<keyword evidence="3 5" id="KW-0547">Nucleotide-binding</keyword>
<evidence type="ECO:0000313" key="10">
    <source>
        <dbReference type="Proteomes" id="UP000018735"/>
    </source>
</evidence>
<dbReference type="GO" id="GO:0005524">
    <property type="term" value="F:ATP binding"/>
    <property type="evidence" value="ECO:0007669"/>
    <property type="project" value="UniProtKB-UniRule"/>
</dbReference>
<feature type="binding site" evidence="5">
    <location>
        <begin position="59"/>
        <end position="61"/>
    </location>
    <ligand>
        <name>AMP</name>
        <dbReference type="ChEBI" id="CHEBI:456215"/>
    </ligand>
</feature>
<feature type="binding site" evidence="5">
    <location>
        <position position="199"/>
    </location>
    <ligand>
        <name>ATP</name>
        <dbReference type="ChEBI" id="CHEBI:30616"/>
    </ligand>
</feature>
<evidence type="ECO:0000256" key="7">
    <source>
        <dbReference type="RuleBase" id="RU003331"/>
    </source>
</evidence>
<comment type="domain">
    <text evidence="5">Consists of three domains, a large central CORE domain and two small peripheral domains, NMPbind and LID, which undergo movements during catalysis. The LID domain closes over the site of phosphoryl transfer upon ATP binding. Assembling and dissambling the active center during each catalytic cycle provides an effective means to prevent ATP hydrolysis. Some bacteria have evolved a zinc-coordinating structure that stabilizes the LID domain.</text>
</comment>
<dbReference type="PROSITE" id="PS00113">
    <property type="entry name" value="ADENYLATE_KINASE"/>
    <property type="match status" value="1"/>
</dbReference>
<feature type="binding site" evidence="5">
    <location>
        <position position="171"/>
    </location>
    <ligand>
        <name>AMP</name>
        <dbReference type="ChEBI" id="CHEBI:456215"/>
    </ligand>
</feature>
<comment type="function">
    <text evidence="5">Catalyzes the reversible transfer of the terminal phosphate group between ATP and AMP. Plays an important role in cellular energy homeostasis and in adenine nucleotide metabolism.</text>
</comment>
<feature type="binding site" evidence="5">
    <location>
        <position position="32"/>
    </location>
    <ligand>
        <name>AMP</name>
        <dbReference type="ChEBI" id="CHEBI:456215"/>
    </ligand>
</feature>
<comment type="catalytic activity">
    <reaction evidence="5 7">
        <text>AMP + ATP = 2 ADP</text>
        <dbReference type="Rhea" id="RHEA:12973"/>
        <dbReference type="ChEBI" id="CHEBI:30616"/>
        <dbReference type="ChEBI" id="CHEBI:456215"/>
        <dbReference type="ChEBI" id="CHEBI:456216"/>
        <dbReference type="EC" id="2.7.4.3"/>
    </reaction>
</comment>
<keyword evidence="4 5" id="KW-0418">Kinase</keyword>
<dbReference type="KEGG" id="mgz:GCW_00380"/>
<keyword evidence="2 5" id="KW-0545">Nucleotide biosynthesis</keyword>
<evidence type="ECO:0000256" key="6">
    <source>
        <dbReference type="RuleBase" id="RU003330"/>
    </source>
</evidence>
<dbReference type="EMBL" id="CP006916">
    <property type="protein sequence ID" value="AHB99396.1"/>
    <property type="molecule type" value="Genomic_DNA"/>
</dbReference>
<evidence type="ECO:0000256" key="1">
    <source>
        <dbReference type="ARBA" id="ARBA00022679"/>
    </source>
</evidence>
<evidence type="ECO:0000256" key="2">
    <source>
        <dbReference type="ARBA" id="ARBA00022727"/>
    </source>
</evidence>
<reference evidence="9 10" key="1">
    <citation type="journal article" date="2011" name="PLoS ONE">
        <title>Core proteome of the minimal cell: comparative proteomics of three mollicute species.</title>
        <authorList>
            <person name="Fisunov G.Y."/>
            <person name="Alexeev D.G."/>
            <person name="Bazaleev N.A."/>
            <person name="Ladygina V.G."/>
            <person name="Galyamina M.A."/>
            <person name="Kondratov I.G."/>
            <person name="Zhukova N.A."/>
            <person name="Serebryakova M.V."/>
            <person name="Demina I.A."/>
            <person name="Govorun V.M."/>
        </authorList>
    </citation>
    <scope>NUCLEOTIDE SEQUENCE [LARGE SCALE GENOMIC DNA]</scope>
    <source>
        <strain evidence="9 10">S6</strain>
    </source>
</reference>
<keyword evidence="5" id="KW-0963">Cytoplasm</keyword>
<gene>
    <name evidence="5 9" type="primary">adk</name>
    <name evidence="9" type="ORF">GCW_00380</name>
</gene>
<comment type="caution">
    <text evidence="5">Lacks conserved residue(s) required for the propagation of feature annotation.</text>
</comment>
<dbReference type="GO" id="GO:0044209">
    <property type="term" value="P:AMP salvage"/>
    <property type="evidence" value="ECO:0007669"/>
    <property type="project" value="UniProtKB-UniRule"/>
</dbReference>
<feature type="binding site" evidence="5">
    <location>
        <position position="37"/>
    </location>
    <ligand>
        <name>AMP</name>
        <dbReference type="ChEBI" id="CHEBI:456215"/>
    </ligand>
</feature>
<dbReference type="UniPathway" id="UPA00588">
    <property type="reaction ID" value="UER00649"/>
</dbReference>
<feature type="binding site" evidence="5">
    <location>
        <begin position="134"/>
        <end position="135"/>
    </location>
    <ligand>
        <name>ATP</name>
        <dbReference type="ChEBI" id="CHEBI:30616"/>
    </ligand>
</feature>
<dbReference type="GO" id="GO:0005737">
    <property type="term" value="C:cytoplasm"/>
    <property type="evidence" value="ECO:0007669"/>
    <property type="project" value="UniProtKB-SubCell"/>
</dbReference>
<dbReference type="SUPFAM" id="SSF52540">
    <property type="entry name" value="P-loop containing nucleoside triphosphate hydrolases"/>
    <property type="match status" value="1"/>
</dbReference>
<evidence type="ECO:0000256" key="4">
    <source>
        <dbReference type="ARBA" id="ARBA00022777"/>
    </source>
</evidence>
<feature type="binding site" evidence="5">
    <location>
        <position position="150"/>
    </location>
    <ligand>
        <name>Zn(2+)</name>
        <dbReference type="ChEBI" id="CHEBI:29105"/>
        <note>structural</note>
    </ligand>
</feature>
<feature type="binding site" evidence="5">
    <location>
        <position position="125"/>
    </location>
    <ligand>
        <name>ATP</name>
        <dbReference type="ChEBI" id="CHEBI:30616"/>
    </ligand>
</feature>
<dbReference type="InterPro" id="IPR006259">
    <property type="entry name" value="Adenyl_kin_sub"/>
</dbReference>
<dbReference type="InterPro" id="IPR007862">
    <property type="entry name" value="Adenylate_kinase_lid-dom"/>
</dbReference>
<comment type="similarity">
    <text evidence="5 6">Belongs to the adenylate kinase family.</text>
</comment>
<feature type="binding site" evidence="5">
    <location>
        <begin position="87"/>
        <end position="90"/>
    </location>
    <ligand>
        <name>AMP</name>
        <dbReference type="ChEBI" id="CHEBI:456215"/>
    </ligand>
</feature>
<dbReference type="CDD" id="cd01428">
    <property type="entry name" value="ADK"/>
    <property type="match status" value="1"/>
</dbReference>
<feature type="binding site" evidence="5">
    <location>
        <position position="128"/>
    </location>
    <ligand>
        <name>Zn(2+)</name>
        <dbReference type="ChEBI" id="CHEBI:29105"/>
        <note>structural</note>
    </ligand>
</feature>
<dbReference type="NCBIfam" id="TIGR01351">
    <property type="entry name" value="adk"/>
    <property type="match status" value="1"/>
</dbReference>
<comment type="subcellular location">
    <subcellularLocation>
        <location evidence="5 7">Cytoplasm</location>
    </subcellularLocation>
</comment>
<protein>
    <recommendedName>
        <fullName evidence="5 7">Adenylate kinase</fullName>
        <shortName evidence="5">AK</shortName>
        <ecNumber evidence="5 7">2.7.4.3</ecNumber>
    </recommendedName>
    <alternativeName>
        <fullName evidence="5">ATP-AMP transphosphorylase</fullName>
    </alternativeName>
    <alternativeName>
        <fullName evidence="5">ATP:AMP phosphotransferase</fullName>
    </alternativeName>
    <alternativeName>
        <fullName evidence="5">Adenylate monophosphate kinase</fullName>
    </alternativeName>
</protein>
<dbReference type="eggNOG" id="COG0563">
    <property type="taxonomic scope" value="Bacteria"/>
</dbReference>
<dbReference type="GO" id="GO:0008270">
    <property type="term" value="F:zinc ion binding"/>
    <property type="evidence" value="ECO:0007669"/>
    <property type="project" value="UniProtKB-UniRule"/>
</dbReference>
<dbReference type="PRINTS" id="PR00094">
    <property type="entry name" value="ADENYLTKNASE"/>
</dbReference>
<dbReference type="Proteomes" id="UP000018735">
    <property type="component" value="Chromosome"/>
</dbReference>
<evidence type="ECO:0000256" key="3">
    <source>
        <dbReference type="ARBA" id="ARBA00022741"/>
    </source>
</evidence>
<evidence type="ECO:0000256" key="5">
    <source>
        <dbReference type="HAMAP-Rule" id="MF_00235"/>
    </source>
</evidence>
<sequence length="214" mass="24963">MIRLIFLGAPGTGKGTISSYLKEQHGFFHISSGDLFRFYAKEEKTALAEEIKSYINNGLYVPDELTNRTVADFYHKNQSQDKIIFDGYPRTLNQCEYIDEIIKFTHVILLQPTDWDMIINRLSSRRSCPQCKRIYNINSVDFKPKVANLCDLCKVELIHRKDDDPSVVSTRINVYNEQTKPVIEYYKKKNLLHLVDANKSFEELYKLVLEIVNK</sequence>
<dbReference type="AlphaFoldDB" id="A0A0F6CJX4"/>
<accession>A0A0F6CJX4</accession>